<dbReference type="Proteomes" id="UP000531594">
    <property type="component" value="Unassembled WGS sequence"/>
</dbReference>
<accession>A0A7X0HRP2</accession>
<sequence length="293" mass="35291">MIEIHFRQKEDAQSLYSFLQQQLPDKSIGEYTLHCEDSHIVRGRNTHSRKDELFRWTKTGLCHFIMKVKLNDWLKNILAAYYYRDEEEQQQIIEIVHSILEGKNDELNAFLPQMNLQERLFILIHEWFREQPVFSFDHFIKFRLRSFINELEKYVELSLDEYKMEQEYQVFIQRLRDFLRERSPKQPKLHLLCDEGITFFNEHFAEMKRGDLIGMIDRRLLINHPVYVDSVTIAPLLSIAPSNIYLYTNDTEQPLIRTIRNIFEERVICKPINAFTEMKDRFCPLSTKKDMSS</sequence>
<dbReference type="EMBL" id="JACHGK010000007">
    <property type="protein sequence ID" value="MBB6445673.1"/>
    <property type="molecule type" value="Genomic_DNA"/>
</dbReference>
<name>A0A7X0HRP2_9BACI</name>
<dbReference type="Pfam" id="PF08812">
    <property type="entry name" value="YtxC"/>
    <property type="match status" value="1"/>
</dbReference>
<keyword evidence="2" id="KW-1185">Reference proteome</keyword>
<organism evidence="1 2">
    <name type="scientific">Bacillus benzoevorans</name>
    <dbReference type="NCBI Taxonomy" id="1456"/>
    <lineage>
        <taxon>Bacteria</taxon>
        <taxon>Bacillati</taxon>
        <taxon>Bacillota</taxon>
        <taxon>Bacilli</taxon>
        <taxon>Bacillales</taxon>
        <taxon>Bacillaceae</taxon>
        <taxon>Bacillus</taxon>
    </lineage>
</organism>
<evidence type="ECO:0000313" key="1">
    <source>
        <dbReference type="EMBL" id="MBB6445673.1"/>
    </source>
</evidence>
<dbReference type="AlphaFoldDB" id="A0A7X0HRP2"/>
<comment type="caution">
    <text evidence="1">The sequence shown here is derived from an EMBL/GenBank/DDBJ whole genome shotgun (WGS) entry which is preliminary data.</text>
</comment>
<dbReference type="InterPro" id="IPR014199">
    <property type="entry name" value="Spore_YtxC"/>
</dbReference>
<dbReference type="RefSeq" id="WP_184525944.1">
    <property type="nucleotide sequence ID" value="NZ_JACHGK010000007.1"/>
</dbReference>
<evidence type="ECO:0000313" key="2">
    <source>
        <dbReference type="Proteomes" id="UP000531594"/>
    </source>
</evidence>
<gene>
    <name evidence="1" type="ORF">HNR53_002298</name>
</gene>
<reference evidence="1 2" key="1">
    <citation type="submission" date="2020-08" db="EMBL/GenBank/DDBJ databases">
        <title>Genomic Encyclopedia of Type Strains, Phase IV (KMG-IV): sequencing the most valuable type-strain genomes for metagenomic binning, comparative biology and taxonomic classification.</title>
        <authorList>
            <person name="Goeker M."/>
        </authorList>
    </citation>
    <scope>NUCLEOTIDE SEQUENCE [LARGE SCALE GENOMIC DNA]</scope>
    <source>
        <strain evidence="1 2">DSM 5391</strain>
    </source>
</reference>
<protein>
    <submittedName>
        <fullName evidence="1">Putative sporulation protein YtxC</fullName>
    </submittedName>
</protein>
<proteinExistence type="predicted"/>